<reference evidence="4" key="2">
    <citation type="journal article" date="2020" name="Int. J. Syst. Evol. Microbiol.">
        <title>Genomic insights into a novel species Rhodoferax aquaticus sp. nov., isolated from freshwater.</title>
        <authorList>
            <person name="Li T."/>
            <person name="Zhuo Y."/>
            <person name="Jin C.Z."/>
            <person name="Wu X."/>
            <person name="Ko S.R."/>
            <person name="Jin F.J."/>
            <person name="Ahn C.Y."/>
            <person name="Oh H.M."/>
            <person name="Lee H.G."/>
            <person name="Jin L."/>
        </authorList>
    </citation>
    <scope>NUCLEOTIDE SEQUENCE [LARGE SCALE GENOMIC DNA]</scope>
    <source>
        <strain evidence="4">Gr-4</strain>
    </source>
</reference>
<dbReference type="InterPro" id="IPR025157">
    <property type="entry name" value="Hemagglutinin_rpt"/>
</dbReference>
<dbReference type="Proteomes" id="UP000317365">
    <property type="component" value="Chromosome"/>
</dbReference>
<evidence type="ECO:0000259" key="2">
    <source>
        <dbReference type="Pfam" id="PF04830"/>
    </source>
</evidence>
<evidence type="ECO:0000313" key="3">
    <source>
        <dbReference type="EMBL" id="QDL55362.1"/>
    </source>
</evidence>
<dbReference type="EMBL" id="CP036282">
    <property type="protein sequence ID" value="QDL55362.1"/>
    <property type="molecule type" value="Genomic_DNA"/>
</dbReference>
<dbReference type="AlphaFoldDB" id="A0A515ERS0"/>
<accession>A0A515ERS0</accession>
<feature type="region of interest" description="Disordered" evidence="1">
    <location>
        <begin position="992"/>
        <end position="1016"/>
    </location>
</feature>
<dbReference type="InterPro" id="IPR006915">
    <property type="entry name" value="DUF637_hemagglutn_put"/>
</dbReference>
<dbReference type="Pfam" id="PF04830">
    <property type="entry name" value="DUF637"/>
    <property type="match status" value="1"/>
</dbReference>
<proteinExistence type="predicted"/>
<feature type="domain" description="DUF637" evidence="2">
    <location>
        <begin position="484"/>
        <end position="647"/>
    </location>
</feature>
<dbReference type="KEGG" id="rhg:EXZ61_14935"/>
<dbReference type="GO" id="GO:0003824">
    <property type="term" value="F:catalytic activity"/>
    <property type="evidence" value="ECO:0007669"/>
    <property type="project" value="UniProtKB-ARBA"/>
</dbReference>
<reference evidence="4" key="1">
    <citation type="submission" date="2019-02" db="EMBL/GenBank/DDBJ databases">
        <title>Complete genome sequence of Rhodoferax sp. Gr-4.</title>
        <authorList>
            <person name="Jin L."/>
        </authorList>
    </citation>
    <scope>NUCLEOTIDE SEQUENCE [LARGE SCALE GENOMIC DNA]</scope>
    <source>
        <strain evidence="4">Gr-4</strain>
    </source>
</reference>
<gene>
    <name evidence="3" type="ORF">EXZ61_14935</name>
</gene>
<dbReference type="Pfam" id="PF13332">
    <property type="entry name" value="Fil_haemagg_2"/>
    <property type="match status" value="2"/>
</dbReference>
<protein>
    <recommendedName>
        <fullName evidence="2">DUF637 domain-containing protein</fullName>
    </recommendedName>
</protein>
<name>A0A515ERS0_9BURK</name>
<keyword evidence="4" id="KW-1185">Reference proteome</keyword>
<evidence type="ECO:0000313" key="4">
    <source>
        <dbReference type="Proteomes" id="UP000317365"/>
    </source>
</evidence>
<organism evidence="3 4">
    <name type="scientific">Rhodoferax aquaticus</name>
    <dbReference type="NCBI Taxonomy" id="2527691"/>
    <lineage>
        <taxon>Bacteria</taxon>
        <taxon>Pseudomonadati</taxon>
        <taxon>Pseudomonadota</taxon>
        <taxon>Betaproteobacteria</taxon>
        <taxon>Burkholderiales</taxon>
        <taxon>Comamonadaceae</taxon>
        <taxon>Rhodoferax</taxon>
    </lineage>
</organism>
<evidence type="ECO:0000256" key="1">
    <source>
        <dbReference type="SAM" id="MobiDB-lite"/>
    </source>
</evidence>
<sequence length="1016" mass="103868">MGSGLIQVRLLPKLDDRFVLDAVLFRIKTQLTPMEYAQTAPKTIAIRRSCGAYSYSQTGIDWVAGLYVQGPGVLYASAGNNINLTAAEVAGNGAVQLDAGNNVNLQTLTTRQTNTFNAGDAKNHLLTSQTSDVGSTITAGTNLTVNAGNSITARAATLNAADTVALAAKGNIILDAGQTQSSYDSVQTSTSSSLLSSTTTSTQTQASSATAQVSTINAKNISVIADQNLVSVGTVFKGSNSVYVEGKDTTTLYAATNTTQSTTTTQSSSSLLGLTLEDKTTTDSKATASSIGSRLISNEKVTIGVGNRTELQGTDIQSPETSFVKTDPRKRGELVIGASKDTTQTSHTEKSETAGVWQEQKGQGTTTQTLNQTKISGNVSFDNALKITVQIPDTKGGQELKSQIQALAGQSTGAGTSTGLEYLNTLAQRTDIQWDKVALAHENWSYQSAGLTPAGAALLTIAVAAGTGGLGAGLTGTTGALGTAMSAGFSSLASQAAVSLVNNGGDIGKTLEQLGKEESIKGLLLTMATAGALDKLNSTMGWNNINAKSPFVDQLQKNLTNNVATDLMNSALAGKPFDEKTFANSLKGALINTGMAQGANAIGDAASSQNGNPPLIDAFTHKLAHAILGCVGGSASAGDTKGCAPGAVGGVVGELAAQYYNPSGDPTKTTDTVNFAKTMAAVAGLLVGGGGDNAQAVNIAATTGANAAQNNRQLHPDQYKLAKEYSKNKSVRDALSKIEGREVSETELEGRLTAEMLRNSDASASAQSGGVNDYKLRSLMGCQLLNCDASKTDPDYANSRVNSQFLASNWSTYANGLSQLKTGQTYNQLVTNNVKDNPVSTGVAGAGMIGYGVVIGGPATIGTRLITGGVGAGGNAGFQSIGDQPMDWVDVGIAGFTGFVTGGGGFWQGLTSSVAINSGGALAGSAIKSENPNAAMGGAAAGTVLGYGAGKAIESVVKIKVDPWYRPEWISAGPYGIVQFNTPSQLPFLSGTLGSTAAQEPSGDSIKGQINKAQGQ</sequence>